<feature type="domain" description="SLH" evidence="1">
    <location>
        <begin position="188"/>
        <end position="248"/>
    </location>
</feature>
<dbReference type="EMBL" id="JBHSMI010000002">
    <property type="protein sequence ID" value="MFC5401379.1"/>
    <property type="molecule type" value="Genomic_DNA"/>
</dbReference>
<accession>A0ABW0HJJ9</accession>
<gene>
    <name evidence="2" type="ORF">ACFPOF_01415</name>
</gene>
<evidence type="ECO:0000313" key="3">
    <source>
        <dbReference type="Proteomes" id="UP001596113"/>
    </source>
</evidence>
<evidence type="ECO:0000259" key="1">
    <source>
        <dbReference type="PROSITE" id="PS51272"/>
    </source>
</evidence>
<reference evidence="3" key="1">
    <citation type="journal article" date="2019" name="Int. J. Syst. Evol. Microbiol.">
        <title>The Global Catalogue of Microorganisms (GCM) 10K type strain sequencing project: providing services to taxonomists for standard genome sequencing and annotation.</title>
        <authorList>
            <consortium name="The Broad Institute Genomics Platform"/>
            <consortium name="The Broad Institute Genome Sequencing Center for Infectious Disease"/>
            <person name="Wu L."/>
            <person name="Ma J."/>
        </authorList>
    </citation>
    <scope>NUCLEOTIDE SEQUENCE [LARGE SCALE GENOMIC DNA]</scope>
    <source>
        <strain evidence="3">CGMCC 1.18575</strain>
    </source>
</reference>
<dbReference type="PANTHER" id="PTHR43308">
    <property type="entry name" value="OUTER MEMBRANE PROTEIN ALPHA-RELATED"/>
    <property type="match status" value="1"/>
</dbReference>
<feature type="domain" description="SLH" evidence="1">
    <location>
        <begin position="63"/>
        <end position="121"/>
    </location>
</feature>
<dbReference type="Pfam" id="PF00395">
    <property type="entry name" value="SLH"/>
    <property type="match status" value="3"/>
</dbReference>
<protein>
    <submittedName>
        <fullName evidence="2">S-layer homology domain-containing protein</fullName>
    </submittedName>
</protein>
<comment type="caution">
    <text evidence="2">The sequence shown here is derived from an EMBL/GenBank/DDBJ whole genome shotgun (WGS) entry which is preliminary data.</text>
</comment>
<name>A0ABW0HJJ9_9BACL</name>
<dbReference type="RefSeq" id="WP_378128875.1">
    <property type="nucleotide sequence ID" value="NZ_JBHSMI010000002.1"/>
</dbReference>
<dbReference type="InterPro" id="IPR001119">
    <property type="entry name" value="SLH_dom"/>
</dbReference>
<feature type="domain" description="SLH" evidence="1">
    <location>
        <begin position="122"/>
        <end position="185"/>
    </location>
</feature>
<dbReference type="PROSITE" id="PS51272">
    <property type="entry name" value="SLH"/>
    <property type="match status" value="3"/>
</dbReference>
<sequence>MKRNMKGRTRGFVAMLLVVAMLVQLLPQYSGYSATASASDLANFIAATASASATASAPAKSPSESPVNTDISGHWAEATIQMWLQEGLASGFPDGNFHPEGKVVRAELAAMINRAFKYTKAAAGSFADVPSAKWYAADVARAQEAGYMQGDGKGLFHPESPVTRGEAAVVLARLLKLNTSSQVEAGKFADAKDMASWSRGAISAVVKAGIMKGYDGNLFKAAKPLTRAEAVVLLQRVRGESSGSKTAPSSIDKAGTYGPATGTETITGNVAINVPNVVLRNVTIKGDLLLGEGIGEGDVTLDHVVVEGTTTVKGGGKNSVHVLNSTLTRVFITKVDGQVRVVIEGSTAVDQVTVGSGATLQVASGSGASYGTVKVSTTGEVTLDGDFPNVVLVAAAQLTVTNGKVDNLTLTEQAAGADITLQKNVQVGTVNAGASSTIKGDGKIATASVTAPGVTIVQKPAQTVIADGISANVGGTVTQGTGAGAGGAPSVTSVAVTVDNPTAAGFDLKLAPAVPNLTSANLIMVNADGMPALVSKISSTDGGANYRAQGFLTGGATYTLSLAKPGYSFGGSQTVSIPDVPAITGAMVSPDLTKVTLLFSKPLASLPVSPAGFSLKDSGSTVAITGATLSESTTRIELALAASVHPSALELTYTPGSIRSTDNKALPALTWKDFTDGSTPSGRAAYDRMLGMTAEQTATDLKDNASVNAGIAAKALIEGGYNTNALIKALNTVYRITNENMPGLLLPQGISVYHLLVGMKEAGILNVQNLGKNFSYLDGQSDDWVRALQQTGYTDEQVVANSWFFPNVKLAESLRTYYGTSNERAIKLFAMRNYNGFGNDVGRVLKEVYGNDDWQAVSALKAAGISAGCADNTNPNSNNNPSCVGPVLKDIYATTPDRAANLLKDAGYAGADVGKMFLKNYGVSPSDTVKVMSAAGFAIGDIWFGLAYAPTQADALAALRGSFTVQEAYNFLYSLDHRTDTVVSSLKFGGYSALETAGALMATNPDIRTKADLMAQLMQTDPASSATYRYDAAESANAVRKRYGGSLAEIAALLTQFGATTVTTMGPGQVTVVAGLVRAGFNAGDIVQWLAPSNTLTQAQATNIVLELRNAGYPLLSMSNVLKSLSLKVYSSSNSPNLIRLLAASGLNTTTSEPIPGYSATDIAKFWVGAGYANYDTAAVDLQLVFSKVETARAIAEAAGYGAADMLNFMGRTRMFVGATDVPFLGQVLKEVYGLSSEEAIRALKGSSVPAMYEFVTIKNILQQTYNHTDSMTLIADFASGGFTMNQIGDGLNLNGAVFKSAGYSSTEVANFLLYKWTSMNDMALALHTLGYNLNEIATALRNLYAGNAEQAVPSVTAWLSAPQLGYSSADVTATVTDVFNVDPFAVMAQSLFRGNYSATQAAVALKDQFKSTDSVAMAQGLKATGYSRDNVLVAIFQAYCDGYIYKEGALSTMDNVMAVVYPEVTNRFEATLKASDVRTAKYAISVMKSLGKSFEETIGVLERVYGLDTSAVLEVMMANRLFGLSEDGIVGKIGAYYGLDPAALYVGWMAAHQYKAYDVLAVIQQTYRNLDSVAAARLLNQAGYSKESILFAFNYVNFHGEAADAMARVLVQLFGNNDMQSVAAELLRWAYKGFAVYPALKGTFPNKSQGDILVAMKQAGFTDLFDAIRYSISNGDATAIMQFRNLGLSVSNANYLLSGIWQYSLRDTLRYLIEVGYPLADIGRVLSDPNKLVKNLRAMNYPMETVVTVVYGADPRPAMMVQYLYNNGYTNIDDLVKALKQVNCNPYDYAISLWFGPQGPWTLATIAQAVARNSTLTLVQLGQSLMQSYDDRRYFTDMQVYEALKSVSNIGVSFIQADLDSAISAMLTDLSEGIPFAIMREAGLGSNDAARVMKKLGWGWIPACIQLVQAGYSPGDVWGTLWDVYHNELGFQVLNIMNSVAPLASLGLADNLTVFQTVTRAALRKAMMDYFTQ</sequence>
<keyword evidence="3" id="KW-1185">Reference proteome</keyword>
<evidence type="ECO:0000313" key="2">
    <source>
        <dbReference type="EMBL" id="MFC5401379.1"/>
    </source>
</evidence>
<dbReference type="Proteomes" id="UP001596113">
    <property type="component" value="Unassembled WGS sequence"/>
</dbReference>
<dbReference type="PANTHER" id="PTHR43308:SF5">
    <property type="entry name" value="S-LAYER PROTEIN _ PEPTIDOGLYCAN ENDO-BETA-N-ACETYLGLUCOSAMINIDASE"/>
    <property type="match status" value="1"/>
</dbReference>
<organism evidence="2 3">
    <name type="scientific">Cohnella soli</name>
    <dbReference type="NCBI Taxonomy" id="425005"/>
    <lineage>
        <taxon>Bacteria</taxon>
        <taxon>Bacillati</taxon>
        <taxon>Bacillota</taxon>
        <taxon>Bacilli</taxon>
        <taxon>Bacillales</taxon>
        <taxon>Paenibacillaceae</taxon>
        <taxon>Cohnella</taxon>
    </lineage>
</organism>
<proteinExistence type="predicted"/>
<dbReference type="InterPro" id="IPR051465">
    <property type="entry name" value="Cell_Envelope_Struct_Comp"/>
</dbReference>